<dbReference type="NCBIfam" id="NF004127">
    <property type="entry name" value="PRK05617.1"/>
    <property type="match status" value="1"/>
</dbReference>
<evidence type="ECO:0000256" key="2">
    <source>
        <dbReference type="ARBA" id="ARBA00011915"/>
    </source>
</evidence>
<dbReference type="Pfam" id="PF16113">
    <property type="entry name" value="ECH_2"/>
    <property type="match status" value="1"/>
</dbReference>
<protein>
    <recommendedName>
        <fullName evidence="2">3-hydroxyisobutyryl-CoA hydrolase</fullName>
        <ecNumber evidence="2">3.1.2.4</ecNumber>
    </recommendedName>
</protein>
<dbReference type="GO" id="GO:0005829">
    <property type="term" value="C:cytosol"/>
    <property type="evidence" value="ECO:0007669"/>
    <property type="project" value="TreeGrafter"/>
</dbReference>
<sequence length="364" mass="39358">MTQPSDIQQQDISFTVEGGVGIVSLNRPKALNALTLEMIRAFDPQLAAWEADPAVKAVLIRGEGGKAFCAGGDVRAVWKSIVEENGGKPSALSRDFFINEYRLNRRIHHFSKPYIAVLDGITMGGGVGLSRHGAFRIVTETSMIAMPETAIGLFPDVGGSWFLNECPGWTGYYLALTGARLDAADAIYTEMATHFVPQAKLPEMQAALCAADWSAGTAEAVVRKIVQSFADAAGQPKLAANRAIIDICFQKDSVPAILAALEAQGGAFAHEALETLAHRSPTSMCVSLEQLRRGRGLSIEAALAMEYRMTQACMRGHDFFEGIRAVLVDKDHAPKWQPARLQDVTQELVEGHFAAPEGGDLRFD</sequence>
<dbReference type="PANTHER" id="PTHR43176">
    <property type="entry name" value="3-HYDROXYISOBUTYRYL-COA HYDROLASE-RELATED"/>
    <property type="match status" value="1"/>
</dbReference>
<dbReference type="RefSeq" id="WP_121217608.1">
    <property type="nucleotide sequence ID" value="NZ_RBIG01000001.1"/>
</dbReference>
<name>A0A420WPH0_9PROT</name>
<dbReference type="InterPro" id="IPR029045">
    <property type="entry name" value="ClpP/crotonase-like_dom_sf"/>
</dbReference>
<organism evidence="5 6">
    <name type="scientific">Oceanibaculum indicum</name>
    <dbReference type="NCBI Taxonomy" id="526216"/>
    <lineage>
        <taxon>Bacteria</taxon>
        <taxon>Pseudomonadati</taxon>
        <taxon>Pseudomonadota</taxon>
        <taxon>Alphaproteobacteria</taxon>
        <taxon>Rhodospirillales</taxon>
        <taxon>Oceanibaculaceae</taxon>
        <taxon>Oceanibaculum</taxon>
    </lineage>
</organism>
<evidence type="ECO:0000313" key="6">
    <source>
        <dbReference type="Proteomes" id="UP000277424"/>
    </source>
</evidence>
<dbReference type="PANTHER" id="PTHR43176:SF3">
    <property type="entry name" value="3-HYDROXYISOBUTYRYL-COA HYDROLASE, MITOCHONDRIAL"/>
    <property type="match status" value="1"/>
</dbReference>
<accession>A0A420WPH0</accession>
<feature type="domain" description="Enoyl-CoA hydratase/isomerase" evidence="4">
    <location>
        <begin position="20"/>
        <end position="353"/>
    </location>
</feature>
<evidence type="ECO:0000256" key="1">
    <source>
        <dbReference type="ARBA" id="ARBA00001709"/>
    </source>
</evidence>
<proteinExistence type="predicted"/>
<dbReference type="InterPro" id="IPR032259">
    <property type="entry name" value="HIBYL-CoA-H"/>
</dbReference>
<dbReference type="GO" id="GO:0003860">
    <property type="term" value="F:3-hydroxyisobutyryl-CoA hydrolase activity"/>
    <property type="evidence" value="ECO:0007669"/>
    <property type="project" value="UniProtKB-EC"/>
</dbReference>
<gene>
    <name evidence="5" type="ORF">BCL74_0711</name>
</gene>
<dbReference type="FunFam" id="3.90.226.10:FF:000026">
    <property type="entry name" value="3-hydroxyisobutyryl-CoA hydrolase, mitochondrial"/>
    <property type="match status" value="1"/>
</dbReference>
<dbReference type="OrthoDB" id="9790967at2"/>
<evidence type="ECO:0000313" key="5">
    <source>
        <dbReference type="EMBL" id="RKQ72941.1"/>
    </source>
</evidence>
<dbReference type="Gene3D" id="3.90.226.10">
    <property type="entry name" value="2-enoyl-CoA Hydratase, Chain A, domain 1"/>
    <property type="match status" value="1"/>
</dbReference>
<dbReference type="AlphaFoldDB" id="A0A420WPH0"/>
<dbReference type="CDD" id="cd06558">
    <property type="entry name" value="crotonase-like"/>
    <property type="match status" value="1"/>
</dbReference>
<keyword evidence="3" id="KW-0378">Hydrolase</keyword>
<reference evidence="5 6" key="1">
    <citation type="submission" date="2018-10" db="EMBL/GenBank/DDBJ databases">
        <title>Comparative analysis of microorganisms from saline springs in Andes Mountain Range, Colombia.</title>
        <authorList>
            <person name="Rubin E."/>
        </authorList>
    </citation>
    <scope>NUCLEOTIDE SEQUENCE [LARGE SCALE GENOMIC DNA]</scope>
    <source>
        <strain evidence="5 6">USBA 36</strain>
    </source>
</reference>
<dbReference type="EC" id="3.1.2.4" evidence="2"/>
<dbReference type="EMBL" id="RBIG01000001">
    <property type="protein sequence ID" value="RKQ72941.1"/>
    <property type="molecule type" value="Genomic_DNA"/>
</dbReference>
<evidence type="ECO:0000259" key="4">
    <source>
        <dbReference type="Pfam" id="PF16113"/>
    </source>
</evidence>
<comment type="caution">
    <text evidence="5">The sequence shown here is derived from an EMBL/GenBank/DDBJ whole genome shotgun (WGS) entry which is preliminary data.</text>
</comment>
<dbReference type="InterPro" id="IPR045004">
    <property type="entry name" value="ECH_dom"/>
</dbReference>
<evidence type="ECO:0000256" key="3">
    <source>
        <dbReference type="ARBA" id="ARBA00022801"/>
    </source>
</evidence>
<comment type="catalytic activity">
    <reaction evidence="1">
        <text>3-hydroxy-2-methylpropanoyl-CoA + H2O = 3-hydroxy-2-methylpropanoate + CoA + H(+)</text>
        <dbReference type="Rhea" id="RHEA:20888"/>
        <dbReference type="ChEBI" id="CHEBI:11805"/>
        <dbReference type="ChEBI" id="CHEBI:15377"/>
        <dbReference type="ChEBI" id="CHEBI:15378"/>
        <dbReference type="ChEBI" id="CHEBI:57287"/>
        <dbReference type="ChEBI" id="CHEBI:57340"/>
        <dbReference type="EC" id="3.1.2.4"/>
    </reaction>
</comment>
<dbReference type="SUPFAM" id="SSF52096">
    <property type="entry name" value="ClpP/crotonase"/>
    <property type="match status" value="1"/>
</dbReference>
<dbReference type="GO" id="GO:0006574">
    <property type="term" value="P:L-valine catabolic process"/>
    <property type="evidence" value="ECO:0007669"/>
    <property type="project" value="TreeGrafter"/>
</dbReference>
<dbReference type="Proteomes" id="UP000277424">
    <property type="component" value="Unassembled WGS sequence"/>
</dbReference>